<accession>A0A6G6GLW7</accession>
<dbReference type="KEGG" id="mgel:G5B37_08370"/>
<feature type="domain" description="HYR" evidence="5">
    <location>
        <begin position="1080"/>
        <end position="1157"/>
    </location>
</feature>
<evidence type="ECO:0000256" key="2">
    <source>
        <dbReference type="ARBA" id="ARBA00022737"/>
    </source>
</evidence>
<evidence type="ECO:0000259" key="4">
    <source>
        <dbReference type="PROSITE" id="PS50093"/>
    </source>
</evidence>
<dbReference type="InterPro" id="IPR005046">
    <property type="entry name" value="DUF285"/>
</dbReference>
<gene>
    <name evidence="6" type="ORF">G5B37_08370</name>
</gene>
<dbReference type="InterPro" id="IPR026444">
    <property type="entry name" value="Secre_tail"/>
</dbReference>
<dbReference type="PANTHER" id="PTHR24273:SF32">
    <property type="entry name" value="HYALIN"/>
    <property type="match status" value="1"/>
</dbReference>
<dbReference type="Proteomes" id="UP000505306">
    <property type="component" value="Chromosome"/>
</dbReference>
<dbReference type="InterPro" id="IPR011889">
    <property type="entry name" value="Liste_lipo_26"/>
</dbReference>
<protein>
    <submittedName>
        <fullName evidence="6">BspA family leucine-rich repeat surface protein</fullName>
    </submittedName>
</protein>
<evidence type="ECO:0000313" key="6">
    <source>
        <dbReference type="EMBL" id="QIE59575.1"/>
    </source>
</evidence>
<name>A0A6G6GLW7_9FLAO</name>
<dbReference type="SUPFAM" id="SSF49299">
    <property type="entry name" value="PKD domain"/>
    <property type="match status" value="1"/>
</dbReference>
<sequence>MKKHTALNVLYLLLVCLFITQQGDAQNFVTTWETTAASEVITIPTDSGETYLYDVDWENDGTFDDIGVTGDATHTYATAGVQTIAIRGNFPRILFNNAGDKDKIIIINEWGTIAWSSMANAFEGCTNLVVGAIDTPDLSGVTDMSAMFKDATALTTLIGNWDVSTITNMSSLFEGASSFNQNISGWDVSAATNMTSLFEGASDFNQDLGGWNVSNVSDMSNMFANAGLSTVNYDNLLNGWASLILQNGVDFNAGTSTYCFGTTARTLITTLFSWNIIDAGQDCSDTFVSTWKTDNPGTSAMNEITIPTNGPGYLYDVDWGDGTLSTNVMGDATHTYGAAGTYTVKIRGAFPQLFFNNGGDREKLLDVTNWGTIAWSSMEGAFYGCTNLAITATDAPDLSGVTSMRQMFKGAATFNDDISSWDVSTIEDMSETFNEAALFNQDISGWMVDNVENMEAMFAQGSFDQPIGTWNVSQVTTMESMFAETPFNQDIGTWITTSLENTDSMFANATLFNQNISSWNMLNVTNMQGMFLNAESFNQPLNTWIVTNVLTTEGMFSNADNFNQPIDAWVFTSIDNMSGMFTDALAFNQPIGSWQVGTVTNMSNMFNGALAFNQNLNLWDVSQVSDMSFMFAGAISFNSDITGWTVSAATTMENMFNEAVVFNQDISAWDTSMVQNMTEMFTAAAAFDQDIGGWDVTNVTSMDNMFSGVSLSIANYDALLIGWDAQTLQSGLNFNAGTSRYCNGGTARQNMIASDGWQIIDAGAENVNPVPDSATLPDITSECEVTTLPAPTATDVCAGVITATTNAFPVSIQGANTITWTYDDGNGNIVTQDQVVTITDNTPPALTAVSNISVAADAGACSAVVNFTPPTVTDNCSFNVVSTHLPNDAFSVGTTTVVYTATDTAGNSAETSFTIVVTDDEDPTFSGCPTSFTVNAEPGSCGAIVNYMEPIAADNCFTSVTSSHNTGQFFAVGVTTVTYTVTDNSGNNAQCSFDITVADTSTPVFVGCPSDIIVNSATGACGATVTYTPPTATDNCGATVTSTNNSGDTFPVGVNTVLYTAIDAAGNSIDCSFTITVLDTTDPVISSCPFDISQNADPGLCTAVVSWTPPLQTDNCSATLTTTHNPGDVFAAGVTTVIYTATDPAGNTDTCSFTVTITENEAPMISNCPTDILIANETGSCGAVATWIPPTQTDNCGASLSSTSVPGDFFPVGATVVEYTATDTSGNQATCSFTVTVADTENPIISGCPSDINVSNDLGECEAIVTWLAPVQSDNCSAILTSTHDSGDAFSVGTTTVVYTATDSSGNSVSCSFNVTVIDNEMPVISNCPTDITVSNDFGQCDANVSWVAPTAQDNCVGLTFVATHASGDMFPVGTTTVTYTATDSAGNSVDCSFTVTVEDDEAPAIACIVDNSVFIDNGASFTMPDYFGDAIIDITDNCTVPITSVVQNPVPGTQLTPGVYPVTIMATDTAGNVETCSFELTVEEVLATQEFEISEAQVILYPSPATSIVYVEVPKSIEVDRITIFDISGRQVKTASFSAAKVSVDVSEMASATYFLHIETNLGNVTKQFIKE</sequence>
<evidence type="ECO:0000259" key="5">
    <source>
        <dbReference type="PROSITE" id="PS50825"/>
    </source>
</evidence>
<dbReference type="PANTHER" id="PTHR24273">
    <property type="entry name" value="FI04643P-RELATED"/>
    <property type="match status" value="1"/>
</dbReference>
<dbReference type="InterPro" id="IPR013783">
    <property type="entry name" value="Ig-like_fold"/>
</dbReference>
<feature type="signal peptide" evidence="3">
    <location>
        <begin position="1"/>
        <end position="25"/>
    </location>
</feature>
<dbReference type="InterPro" id="IPR003410">
    <property type="entry name" value="HYR_dom"/>
</dbReference>
<dbReference type="Pfam" id="PF03382">
    <property type="entry name" value="DUF285"/>
    <property type="match status" value="3"/>
</dbReference>
<organism evidence="6 7">
    <name type="scientific">Rasiella rasia</name>
    <dbReference type="NCBI Taxonomy" id="2744027"/>
    <lineage>
        <taxon>Bacteria</taxon>
        <taxon>Pseudomonadati</taxon>
        <taxon>Bacteroidota</taxon>
        <taxon>Flavobacteriia</taxon>
        <taxon>Flavobacteriales</taxon>
        <taxon>Flavobacteriaceae</taxon>
        <taxon>Rasiella</taxon>
    </lineage>
</organism>
<evidence type="ECO:0000313" key="7">
    <source>
        <dbReference type="Proteomes" id="UP000505306"/>
    </source>
</evidence>
<proteinExistence type="predicted"/>
<dbReference type="NCBIfam" id="TIGR04183">
    <property type="entry name" value="Por_Secre_tail"/>
    <property type="match status" value="1"/>
</dbReference>
<keyword evidence="2" id="KW-0677">Repeat</keyword>
<dbReference type="Gene3D" id="2.60.40.10">
    <property type="entry name" value="Immunoglobulins"/>
    <property type="match status" value="7"/>
</dbReference>
<dbReference type="InterPro" id="IPR000601">
    <property type="entry name" value="PKD_dom"/>
</dbReference>
<dbReference type="InterPro" id="IPR035986">
    <property type="entry name" value="PKD_dom_sf"/>
</dbReference>
<dbReference type="PROSITE" id="PS50093">
    <property type="entry name" value="PKD"/>
    <property type="match status" value="1"/>
</dbReference>
<evidence type="ECO:0000256" key="1">
    <source>
        <dbReference type="ARBA" id="ARBA00022729"/>
    </source>
</evidence>
<feature type="domain" description="HYR" evidence="5">
    <location>
        <begin position="998"/>
        <end position="1079"/>
    </location>
</feature>
<dbReference type="RefSeq" id="WP_164679589.1">
    <property type="nucleotide sequence ID" value="NZ_CP049057.1"/>
</dbReference>
<feature type="domain" description="HYR" evidence="5">
    <location>
        <begin position="1158"/>
        <end position="1239"/>
    </location>
</feature>
<evidence type="ECO:0000256" key="3">
    <source>
        <dbReference type="SAM" id="SignalP"/>
    </source>
</evidence>
<feature type="domain" description="HYR" evidence="5">
    <location>
        <begin position="1240"/>
        <end position="1317"/>
    </location>
</feature>
<dbReference type="EMBL" id="CP049057">
    <property type="protein sequence ID" value="QIE59575.1"/>
    <property type="molecule type" value="Genomic_DNA"/>
</dbReference>
<dbReference type="Pfam" id="PF18962">
    <property type="entry name" value="Por_Secre_tail"/>
    <property type="match status" value="1"/>
</dbReference>
<keyword evidence="7" id="KW-1185">Reference proteome</keyword>
<keyword evidence="1 3" id="KW-0732">Signal</keyword>
<reference evidence="6 7" key="1">
    <citation type="submission" date="2020-02" db="EMBL/GenBank/DDBJ databases">
        <title>Complete genome sequence of Flavobacteriaceae bacterium.</title>
        <authorList>
            <person name="Kim S.-J."/>
            <person name="Kim Y.-S."/>
            <person name="Kim K.-H."/>
        </authorList>
    </citation>
    <scope>NUCLEOTIDE SEQUENCE [LARGE SCALE GENOMIC DNA]</scope>
    <source>
        <strain evidence="6 7">RR4-40</strain>
    </source>
</reference>
<dbReference type="NCBIfam" id="TIGR02167">
    <property type="entry name" value="Liste_lipo_26"/>
    <property type="match status" value="2"/>
</dbReference>
<feature type="chain" id="PRO_5026073542" evidence="3">
    <location>
        <begin position="26"/>
        <end position="1573"/>
    </location>
</feature>
<feature type="domain" description="PKD" evidence="4">
    <location>
        <begin position="308"/>
        <end position="346"/>
    </location>
</feature>
<feature type="domain" description="HYR" evidence="5">
    <location>
        <begin position="1401"/>
        <end position="1485"/>
    </location>
</feature>
<dbReference type="PROSITE" id="PS50825">
    <property type="entry name" value="HYR"/>
    <property type="match status" value="8"/>
</dbReference>
<dbReference type="CDD" id="cd00146">
    <property type="entry name" value="PKD"/>
    <property type="match status" value="1"/>
</dbReference>
<feature type="domain" description="HYR" evidence="5">
    <location>
        <begin position="920"/>
        <end position="997"/>
    </location>
</feature>
<feature type="domain" description="HYR" evidence="5">
    <location>
        <begin position="839"/>
        <end position="919"/>
    </location>
</feature>
<dbReference type="Pfam" id="PF02494">
    <property type="entry name" value="HYR"/>
    <property type="match status" value="8"/>
</dbReference>
<feature type="domain" description="HYR" evidence="5">
    <location>
        <begin position="1318"/>
        <end position="1400"/>
    </location>
</feature>